<evidence type="ECO:0000256" key="15">
    <source>
        <dbReference type="PROSITE-ProRule" id="PRU00196"/>
    </source>
</evidence>
<dbReference type="InterPro" id="IPR036772">
    <property type="entry name" value="SRCR-like_dom_sf"/>
</dbReference>
<dbReference type="Gene3D" id="2.40.10.10">
    <property type="entry name" value="Trypsin-like serine proteases"/>
    <property type="match status" value="1"/>
</dbReference>
<evidence type="ECO:0000256" key="6">
    <source>
        <dbReference type="ARBA" id="ARBA00022692"/>
    </source>
</evidence>
<dbReference type="CTD" id="108707407"/>
<keyword evidence="10" id="KW-1133">Transmembrane helix</keyword>
<dbReference type="Proteomes" id="UP000186698">
    <property type="component" value="Chromosome 2L"/>
</dbReference>
<dbReference type="KEGG" id="xla:108707407"/>
<dbReference type="PROSITE" id="PS50287">
    <property type="entry name" value="SRCR_2"/>
    <property type="match status" value="1"/>
</dbReference>
<evidence type="ECO:0000256" key="10">
    <source>
        <dbReference type="ARBA" id="ARBA00022989"/>
    </source>
</evidence>
<dbReference type="PANTHER" id="PTHR24252">
    <property type="entry name" value="ACROSIN-RELATED"/>
    <property type="match status" value="1"/>
</dbReference>
<dbReference type="InterPro" id="IPR001190">
    <property type="entry name" value="SRCR"/>
</dbReference>
<keyword evidence="3" id="KW-1003">Cell membrane</keyword>
<keyword evidence="19" id="KW-1185">Reference proteome</keyword>
<dbReference type="GO" id="GO:0005576">
    <property type="term" value="C:extracellular region"/>
    <property type="evidence" value="ECO:0007669"/>
    <property type="project" value="UniProtKB-SubCell"/>
</dbReference>
<keyword evidence="11" id="KW-0472">Membrane</keyword>
<organism evidence="19 20">
    <name type="scientific">Xenopus laevis</name>
    <name type="common">African clawed frog</name>
    <dbReference type="NCBI Taxonomy" id="8355"/>
    <lineage>
        <taxon>Eukaryota</taxon>
        <taxon>Metazoa</taxon>
        <taxon>Chordata</taxon>
        <taxon>Craniata</taxon>
        <taxon>Vertebrata</taxon>
        <taxon>Euteleostomi</taxon>
        <taxon>Amphibia</taxon>
        <taxon>Batrachia</taxon>
        <taxon>Anura</taxon>
        <taxon>Pipoidea</taxon>
        <taxon>Pipidae</taxon>
        <taxon>Xenopodinae</taxon>
        <taxon>Xenopus</taxon>
        <taxon>Xenopus</taxon>
    </lineage>
</organism>
<protein>
    <submittedName>
        <fullName evidence="20">Transmembrane protease serine 2-like</fullName>
    </submittedName>
</protein>
<dbReference type="InterPro" id="IPR009003">
    <property type="entry name" value="Peptidase_S1_PA"/>
</dbReference>
<dbReference type="Gene3D" id="3.10.250.10">
    <property type="entry name" value="SRCR-like domain"/>
    <property type="match status" value="1"/>
</dbReference>
<dbReference type="CDD" id="cd00190">
    <property type="entry name" value="Tryp_SPc"/>
    <property type="match status" value="1"/>
</dbReference>
<dbReference type="Pfam" id="PF00089">
    <property type="entry name" value="Trypsin"/>
    <property type="match status" value="1"/>
</dbReference>
<comment type="caution">
    <text evidence="15">Lacks conserved residue(s) required for the propagation of feature annotation.</text>
</comment>
<dbReference type="FunFam" id="2.40.10.10:FF:000442">
    <property type="match status" value="1"/>
</dbReference>
<dbReference type="PRINTS" id="PR00722">
    <property type="entry name" value="CHYMOTRYPSIN"/>
</dbReference>
<evidence type="ECO:0000256" key="8">
    <source>
        <dbReference type="ARBA" id="ARBA00022825"/>
    </source>
</evidence>
<keyword evidence="13" id="KW-1015">Disulfide bond</keyword>
<evidence type="ECO:0000256" key="7">
    <source>
        <dbReference type="ARBA" id="ARBA00022801"/>
    </source>
</evidence>
<proteinExistence type="predicted"/>
<dbReference type="PROSITE" id="PS00134">
    <property type="entry name" value="TRYPSIN_HIS"/>
    <property type="match status" value="1"/>
</dbReference>
<keyword evidence="6" id="KW-0812">Transmembrane</keyword>
<dbReference type="GO" id="GO:0005886">
    <property type="term" value="C:plasma membrane"/>
    <property type="evidence" value="ECO:0007669"/>
    <property type="project" value="UniProtKB-SubCell"/>
</dbReference>
<dbReference type="OrthoDB" id="6380398at2759"/>
<comment type="subcellular location">
    <subcellularLocation>
        <location evidence="1">Cell membrane</location>
        <topology evidence="1">Single-pass type II membrane protein</topology>
    </subcellularLocation>
    <subcellularLocation>
        <location evidence="2">Secreted</location>
    </subcellularLocation>
</comment>
<name>A0A8J1M5Y5_XENLA</name>
<evidence type="ECO:0000256" key="4">
    <source>
        <dbReference type="ARBA" id="ARBA00022525"/>
    </source>
</evidence>
<evidence type="ECO:0000256" key="3">
    <source>
        <dbReference type="ARBA" id="ARBA00022475"/>
    </source>
</evidence>
<dbReference type="PROSITE" id="PS50240">
    <property type="entry name" value="TRYPSIN_DOM"/>
    <property type="match status" value="1"/>
</dbReference>
<keyword evidence="9" id="KW-0735">Signal-anchor</keyword>
<keyword evidence="4" id="KW-0964">Secreted</keyword>
<dbReference type="SMART" id="SM00020">
    <property type="entry name" value="Tryp_SPc"/>
    <property type="match status" value="1"/>
</dbReference>
<dbReference type="SMART" id="SM00202">
    <property type="entry name" value="SR"/>
    <property type="match status" value="1"/>
</dbReference>
<feature type="domain" description="SRCR" evidence="18">
    <location>
        <begin position="191"/>
        <end position="231"/>
    </location>
</feature>
<dbReference type="PANTHER" id="PTHR24252:SF24">
    <property type="entry name" value="TRANSMEMBRANE PROTEASE SERINE 2-LIKE ISOFORM X1"/>
    <property type="match status" value="1"/>
</dbReference>
<dbReference type="GO" id="GO:0004252">
    <property type="term" value="F:serine-type endopeptidase activity"/>
    <property type="evidence" value="ECO:0007669"/>
    <property type="project" value="InterPro"/>
</dbReference>
<dbReference type="FunFam" id="3.10.250.10:FF:000027">
    <property type="entry name" value="Transmembrane serine protease 2"/>
    <property type="match status" value="1"/>
</dbReference>
<feature type="domain" description="Peptidase S1" evidence="17">
    <location>
        <begin position="298"/>
        <end position="529"/>
    </location>
</feature>
<accession>A0A8J1M5Y5</accession>
<evidence type="ECO:0000259" key="18">
    <source>
        <dbReference type="PROSITE" id="PS50287"/>
    </source>
</evidence>
<dbReference type="InterPro" id="IPR018114">
    <property type="entry name" value="TRYPSIN_HIS"/>
</dbReference>
<dbReference type="Pfam" id="PF15494">
    <property type="entry name" value="SRCR_2"/>
    <property type="match status" value="1"/>
</dbReference>
<evidence type="ECO:0000313" key="19">
    <source>
        <dbReference type="Proteomes" id="UP000186698"/>
    </source>
</evidence>
<keyword evidence="8" id="KW-0720">Serine protease</keyword>
<dbReference type="RefSeq" id="XP_041437099.1">
    <property type="nucleotide sequence ID" value="XM_041581165.1"/>
</dbReference>
<gene>
    <name evidence="20" type="primary">tmprss2.11.L</name>
</gene>
<evidence type="ECO:0000256" key="9">
    <source>
        <dbReference type="ARBA" id="ARBA00022968"/>
    </source>
</evidence>
<evidence type="ECO:0000256" key="5">
    <source>
        <dbReference type="ARBA" id="ARBA00022670"/>
    </source>
</evidence>
<reference evidence="20" key="1">
    <citation type="submission" date="2025-08" db="UniProtKB">
        <authorList>
            <consortium name="RefSeq"/>
        </authorList>
    </citation>
    <scope>IDENTIFICATION</scope>
    <source>
        <strain evidence="20">J_2021</strain>
        <tissue evidence="20">Erythrocytes</tissue>
    </source>
</reference>
<dbReference type="GO" id="GO:0006508">
    <property type="term" value="P:proteolysis"/>
    <property type="evidence" value="ECO:0007669"/>
    <property type="project" value="UniProtKB-KW"/>
</dbReference>
<evidence type="ECO:0000256" key="12">
    <source>
        <dbReference type="ARBA" id="ARBA00023145"/>
    </source>
</evidence>
<dbReference type="InterPro" id="IPR001314">
    <property type="entry name" value="Peptidase_S1A"/>
</dbReference>
<dbReference type="AlphaFoldDB" id="A0A8J1M5Y5"/>
<evidence type="ECO:0000256" key="13">
    <source>
        <dbReference type="ARBA" id="ARBA00023157"/>
    </source>
</evidence>
<dbReference type="GeneID" id="108707407"/>
<dbReference type="SUPFAM" id="SSF50494">
    <property type="entry name" value="Trypsin-like serine proteases"/>
    <property type="match status" value="1"/>
</dbReference>
<dbReference type="SUPFAM" id="SSF56487">
    <property type="entry name" value="SRCR-like"/>
    <property type="match status" value="1"/>
</dbReference>
<evidence type="ECO:0000256" key="16">
    <source>
        <dbReference type="SAM" id="MobiDB-lite"/>
    </source>
</evidence>
<keyword evidence="7" id="KW-0378">Hydrolase</keyword>
<dbReference type="InterPro" id="IPR001254">
    <property type="entry name" value="Trypsin_dom"/>
</dbReference>
<keyword evidence="14" id="KW-0325">Glycoprotein</keyword>
<evidence type="ECO:0000256" key="11">
    <source>
        <dbReference type="ARBA" id="ARBA00023136"/>
    </source>
</evidence>
<sequence>MASIFSISKAIICFPYVIPVQPDPPPPYQPPESRITFIPLRPTQDLPSPSAQIQPDPPPPYQTPSPSAQKLVLKTVIIPSCPASPPPNSLDINCVATSPTLSQPSTYPVQPPTYRLYAPRTNRVSAPPSVRWPSSTYSTIKNREQKESYWYKPVKTEITTACGSSASSILSSQWCDVVTQCPKGEDEISCVRLYGADFQLQVYSTLKSTWLPVCADDWNDDYGRSACQDFGYNRNSYLRYNVFRSPYTRNGYFKVKIGSLITKFYTRVEYSPSCLSGYVVSLRCIGCGVSNNNISCQISGGANASLGNWPWQVNLRHRKGEFCDGSIITPQWIVTAAHCVDGSHSDASDWKVFAGTLTLPRYSDPGGYLVEAIFTHPGYKSYDNDIALMKLQDEITFDNYTQTVCLPNSGMFLEAGTECWISGWGKTSETGNFSSDLSLAQVTVIDSNVCNQSDIYNGRLTSSMLCAGDLSGVRDTCQEDNGGALVTYTNSTWWLVGVNSWGDGCSRANKPGVYGNMTVFLDWIYSQMRTYS</sequence>
<evidence type="ECO:0000256" key="2">
    <source>
        <dbReference type="ARBA" id="ARBA00004613"/>
    </source>
</evidence>
<dbReference type="InterPro" id="IPR043504">
    <property type="entry name" value="Peptidase_S1_PA_chymotrypsin"/>
</dbReference>
<keyword evidence="5" id="KW-0645">Protease</keyword>
<evidence type="ECO:0000256" key="1">
    <source>
        <dbReference type="ARBA" id="ARBA00004401"/>
    </source>
</evidence>
<keyword evidence="12" id="KW-0865">Zymogen</keyword>
<evidence type="ECO:0000259" key="17">
    <source>
        <dbReference type="PROSITE" id="PS50240"/>
    </source>
</evidence>
<evidence type="ECO:0000313" key="20">
    <source>
        <dbReference type="RefSeq" id="XP_041437099.1"/>
    </source>
</evidence>
<feature type="region of interest" description="Disordered" evidence="16">
    <location>
        <begin position="40"/>
        <end position="66"/>
    </location>
</feature>
<evidence type="ECO:0000256" key="14">
    <source>
        <dbReference type="ARBA" id="ARBA00023180"/>
    </source>
</evidence>